<evidence type="ECO:0000313" key="2">
    <source>
        <dbReference type="EMBL" id="MBP1905113.1"/>
    </source>
</evidence>
<dbReference type="SUPFAM" id="SSF53335">
    <property type="entry name" value="S-adenosyl-L-methionine-dependent methyltransferases"/>
    <property type="match status" value="1"/>
</dbReference>
<reference evidence="2 3" key="1">
    <citation type="submission" date="2021-03" db="EMBL/GenBank/DDBJ databases">
        <title>Genomic Encyclopedia of Type Strains, Phase IV (KMG-IV): sequencing the most valuable type-strain genomes for metagenomic binning, comparative biology and taxonomic classification.</title>
        <authorList>
            <person name="Goeker M."/>
        </authorList>
    </citation>
    <scope>NUCLEOTIDE SEQUENCE [LARGE SCALE GENOMIC DNA]</scope>
    <source>
        <strain evidence="2 3">DSM 14349</strain>
    </source>
</reference>
<name>A0ABS4FS05_9BACL</name>
<dbReference type="PANTHER" id="PTHR14911">
    <property type="entry name" value="THUMP DOMAIN-CONTAINING"/>
    <property type="match status" value="1"/>
</dbReference>
<protein>
    <submittedName>
        <fullName evidence="2">tRNA G10 N-methylase Trm11</fullName>
    </submittedName>
</protein>
<dbReference type="Proteomes" id="UP001519272">
    <property type="component" value="Unassembled WGS sequence"/>
</dbReference>
<dbReference type="EMBL" id="JAGGKG010000007">
    <property type="protein sequence ID" value="MBP1905113.1"/>
    <property type="molecule type" value="Genomic_DNA"/>
</dbReference>
<dbReference type="InterPro" id="IPR000241">
    <property type="entry name" value="RlmKL-like_Mtase"/>
</dbReference>
<evidence type="ECO:0000313" key="3">
    <source>
        <dbReference type="Proteomes" id="UP001519272"/>
    </source>
</evidence>
<feature type="domain" description="Ribosomal RNA large subunit methyltransferase K/L-like methyltransferase" evidence="1">
    <location>
        <begin position="166"/>
        <end position="266"/>
    </location>
</feature>
<gene>
    <name evidence="2" type="ORF">J2Z32_001741</name>
</gene>
<dbReference type="Pfam" id="PF01170">
    <property type="entry name" value="UPF0020"/>
    <property type="match status" value="1"/>
</dbReference>
<dbReference type="RefSeq" id="WP_210088758.1">
    <property type="nucleotide sequence ID" value="NZ_JAGGKG010000007.1"/>
</dbReference>
<evidence type="ECO:0000259" key="1">
    <source>
        <dbReference type="Pfam" id="PF01170"/>
    </source>
</evidence>
<dbReference type="InterPro" id="IPR029063">
    <property type="entry name" value="SAM-dependent_MTases_sf"/>
</dbReference>
<sequence length="334" mass="37562">MKTIKSRSIAPKFIYMYACHETEQELCSMELESLLGIELGMNKDSSGNRSYILSDINLEDNRSPFITAKMEILYETSSLEELLNVIQTLEFAKHETFKVHYLKQGEIKDYEQKRNIERRLGAVIQGKASMKSPDILFGVLSTSQPERWYFGKCVEATSPWLAHKHKPQNYSTGLSTVVARALVNIVAPQIEGTRVIDPCCGMGNVVIEGLSMGVNIVGRDINPLAIRGARTNLHHFGYGDSLLVELGDLRDITAKYDAAIVDMPYNLCSVMSLETRQEMLKAVFRFSDRIVIVSSEQLEQDIVEAGGYIQKKCTVRKGSFVRSVWLCCDAMARL</sequence>
<organism evidence="2 3">
    <name type="scientific">Paenibacillus turicensis</name>
    <dbReference type="NCBI Taxonomy" id="160487"/>
    <lineage>
        <taxon>Bacteria</taxon>
        <taxon>Bacillati</taxon>
        <taxon>Bacillota</taxon>
        <taxon>Bacilli</taxon>
        <taxon>Bacillales</taxon>
        <taxon>Paenibacillaceae</taxon>
        <taxon>Paenibacillus</taxon>
    </lineage>
</organism>
<keyword evidence="3" id="KW-1185">Reference proteome</keyword>
<dbReference type="CDD" id="cd02440">
    <property type="entry name" value="AdoMet_MTases"/>
    <property type="match status" value="1"/>
</dbReference>
<comment type="caution">
    <text evidence="2">The sequence shown here is derived from an EMBL/GenBank/DDBJ whole genome shotgun (WGS) entry which is preliminary data.</text>
</comment>
<accession>A0ABS4FS05</accession>
<dbReference type="PANTHER" id="PTHR14911:SF13">
    <property type="entry name" value="TRNA (GUANINE(6)-N2)-METHYLTRANSFERASE THUMP3"/>
    <property type="match status" value="1"/>
</dbReference>
<proteinExistence type="predicted"/>
<dbReference type="Gene3D" id="3.40.50.150">
    <property type="entry name" value="Vaccinia Virus protein VP39"/>
    <property type="match status" value="1"/>
</dbReference>